<evidence type="ECO:0000256" key="1">
    <source>
        <dbReference type="SAM" id="MobiDB-lite"/>
    </source>
</evidence>
<dbReference type="EMBL" id="JARRAG010000002">
    <property type="protein sequence ID" value="MDG3007519.1"/>
    <property type="molecule type" value="Genomic_DNA"/>
</dbReference>
<reference evidence="3 4" key="1">
    <citation type="submission" date="2023-03" db="EMBL/GenBank/DDBJ databases">
        <title>Paludisphaera mucosa sp. nov. a novel planctomycete from northern fen.</title>
        <authorList>
            <person name="Ivanova A."/>
        </authorList>
    </citation>
    <scope>NUCLEOTIDE SEQUENCE [LARGE SCALE GENOMIC DNA]</scope>
    <source>
        <strain evidence="3 4">Pla2</strain>
    </source>
</reference>
<keyword evidence="4" id="KW-1185">Reference proteome</keyword>
<comment type="caution">
    <text evidence="3">The sequence shown here is derived from an EMBL/GenBank/DDBJ whole genome shotgun (WGS) entry which is preliminary data.</text>
</comment>
<keyword evidence="2" id="KW-0732">Signal</keyword>
<evidence type="ECO:0000256" key="2">
    <source>
        <dbReference type="SAM" id="SignalP"/>
    </source>
</evidence>
<feature type="chain" id="PRO_5046626618" evidence="2">
    <location>
        <begin position="24"/>
        <end position="156"/>
    </location>
</feature>
<protein>
    <submittedName>
        <fullName evidence="3">Uncharacterized protein</fullName>
    </submittedName>
</protein>
<feature type="region of interest" description="Disordered" evidence="1">
    <location>
        <begin position="133"/>
        <end position="156"/>
    </location>
</feature>
<evidence type="ECO:0000313" key="4">
    <source>
        <dbReference type="Proteomes" id="UP001216907"/>
    </source>
</evidence>
<gene>
    <name evidence="3" type="ORF">PZE19_27470</name>
</gene>
<dbReference type="Proteomes" id="UP001216907">
    <property type="component" value="Unassembled WGS sequence"/>
</dbReference>
<proteinExistence type="predicted"/>
<evidence type="ECO:0000313" key="3">
    <source>
        <dbReference type="EMBL" id="MDG3007519.1"/>
    </source>
</evidence>
<sequence length="156" mass="16434">MPLRNPLSRRLAPLLIVAGLGLAGCGGGTSPSAAEDSPEQADLLEVGEMYRIYIDDNKRPPRAVKDVLKYAPAFNFGSMALQEKRVVVLWGADLQAESTEVLAYEAKAPESGGAVLLRDGLTVKAMTPAEFQAAAKSPGKLEDPGRSKAAKNARAG</sequence>
<feature type="signal peptide" evidence="2">
    <location>
        <begin position="1"/>
        <end position="23"/>
    </location>
</feature>
<accession>A0ABT6FJ06</accession>
<name>A0ABT6FJ06_9BACT</name>
<dbReference type="RefSeq" id="WP_277863797.1">
    <property type="nucleotide sequence ID" value="NZ_JARRAG010000002.1"/>
</dbReference>
<organism evidence="3 4">
    <name type="scientific">Paludisphaera mucosa</name>
    <dbReference type="NCBI Taxonomy" id="3030827"/>
    <lineage>
        <taxon>Bacteria</taxon>
        <taxon>Pseudomonadati</taxon>
        <taxon>Planctomycetota</taxon>
        <taxon>Planctomycetia</taxon>
        <taxon>Isosphaerales</taxon>
        <taxon>Isosphaeraceae</taxon>
        <taxon>Paludisphaera</taxon>
    </lineage>
</organism>
<dbReference type="PROSITE" id="PS51257">
    <property type="entry name" value="PROKAR_LIPOPROTEIN"/>
    <property type="match status" value="1"/>
</dbReference>